<dbReference type="EC" id="2.7.13.3" evidence="2"/>
<evidence type="ECO:0000313" key="9">
    <source>
        <dbReference type="EMBL" id="GIE95547.1"/>
    </source>
</evidence>
<sequence length="583" mass="61180">MKEWLRRGVDPRTAAGPVLLVLLWLAAAVPAVSDATHLVRARTTADQLGPAVDTAVVELQEERRLSSAYQTGGDPTALAAQRARTDQARAALDQAAEGWRSNLYTDDAAASVDEMRLRLGELAGVRAQVDSQQAGRSDVLAAYSRVIDAGLGAPWLPSGAAPVALGRAREALAEQDAMLRVALATPAGVTDADRLHLGDLIGARHARLNDAGEAGRDRGLAAVEEQLLLGRTPPPTPAEWAAAADPVNTDLRAAEVDAVREVTEATPGAVAAVVYAGLVAGIGLIAVIGVLLLARRSATARPAAATTAGAGAGGGGDDSLRGLQAVLLDLHRRSQRLIHRQLRLLDAMERRQSNDETLGDLFRADHLATRMRRNVEKAIILAGGQPGRRWRRPVPLVEVVRGAAAEVADYVRVATAQVQPAGLAGPAVTDVTHLLAELIDNATTYSPGETRVRVSGCRNDDDGYTVTITDAGPGMSDLDLATAHQVMSEAEPPGDGVWWGFYAVGRFAARQNITVRVERGAAGGVVAEVVLPSELLTDPGDGGPGPDAPPLSRVARMRARINEMSEASTTTVDLPVVSVERTQ</sequence>
<dbReference type="PANTHER" id="PTHR45436">
    <property type="entry name" value="SENSOR HISTIDINE KINASE YKOH"/>
    <property type="match status" value="1"/>
</dbReference>
<dbReference type="InterPro" id="IPR013587">
    <property type="entry name" value="Nitrate/nitrite_sensing"/>
</dbReference>
<dbReference type="SUPFAM" id="SSF55874">
    <property type="entry name" value="ATPase domain of HSP90 chaperone/DNA topoisomerase II/histidine kinase"/>
    <property type="match status" value="1"/>
</dbReference>
<keyword evidence="4" id="KW-0808">Transferase</keyword>
<reference evidence="9" key="1">
    <citation type="submission" date="2021-01" db="EMBL/GenBank/DDBJ databases">
        <title>Whole genome shotgun sequence of Actinoplanes rishiriensis NBRC 108556.</title>
        <authorList>
            <person name="Komaki H."/>
            <person name="Tamura T."/>
        </authorList>
    </citation>
    <scope>NUCLEOTIDE SEQUENCE</scope>
    <source>
        <strain evidence="9">NBRC 108556</strain>
    </source>
</reference>
<organism evidence="9 10">
    <name type="scientific">Paractinoplanes rishiriensis</name>
    <dbReference type="NCBI Taxonomy" id="1050105"/>
    <lineage>
        <taxon>Bacteria</taxon>
        <taxon>Bacillati</taxon>
        <taxon>Actinomycetota</taxon>
        <taxon>Actinomycetes</taxon>
        <taxon>Micromonosporales</taxon>
        <taxon>Micromonosporaceae</taxon>
        <taxon>Paractinoplanes</taxon>
    </lineage>
</organism>
<evidence type="ECO:0000256" key="1">
    <source>
        <dbReference type="ARBA" id="ARBA00000085"/>
    </source>
</evidence>
<dbReference type="InterPro" id="IPR036890">
    <property type="entry name" value="HATPase_C_sf"/>
</dbReference>
<dbReference type="GO" id="GO:0004673">
    <property type="term" value="F:protein histidine kinase activity"/>
    <property type="evidence" value="ECO:0007669"/>
    <property type="project" value="UniProtKB-EC"/>
</dbReference>
<evidence type="ECO:0000313" key="10">
    <source>
        <dbReference type="Proteomes" id="UP000636960"/>
    </source>
</evidence>
<evidence type="ECO:0000256" key="3">
    <source>
        <dbReference type="ARBA" id="ARBA00022553"/>
    </source>
</evidence>
<comment type="catalytic activity">
    <reaction evidence="1">
        <text>ATP + protein L-histidine = ADP + protein N-phospho-L-histidine.</text>
        <dbReference type="EC" id="2.7.13.3"/>
    </reaction>
</comment>
<dbReference type="EMBL" id="BOMV01000034">
    <property type="protein sequence ID" value="GIE95547.1"/>
    <property type="molecule type" value="Genomic_DNA"/>
</dbReference>
<evidence type="ECO:0000259" key="8">
    <source>
        <dbReference type="Pfam" id="PF08376"/>
    </source>
</evidence>
<dbReference type="InterPro" id="IPR050428">
    <property type="entry name" value="TCS_sensor_his_kinase"/>
</dbReference>
<keyword evidence="6" id="KW-0812">Transmembrane</keyword>
<feature type="transmembrane region" description="Helical" evidence="6">
    <location>
        <begin position="269"/>
        <end position="294"/>
    </location>
</feature>
<dbReference type="AlphaFoldDB" id="A0A919JYB7"/>
<keyword evidence="6" id="KW-1133">Transmembrane helix</keyword>
<proteinExistence type="predicted"/>
<keyword evidence="10" id="KW-1185">Reference proteome</keyword>
<gene>
    <name evidence="9" type="ORF">Ari01nite_30120</name>
</gene>
<dbReference type="RefSeq" id="WP_203781848.1">
    <property type="nucleotide sequence ID" value="NZ_BOMV01000034.1"/>
</dbReference>
<dbReference type="Pfam" id="PF02518">
    <property type="entry name" value="HATPase_c"/>
    <property type="match status" value="1"/>
</dbReference>
<dbReference type="InterPro" id="IPR003594">
    <property type="entry name" value="HATPase_dom"/>
</dbReference>
<feature type="domain" description="Histidine kinase/HSP90-like ATPase" evidence="7">
    <location>
        <begin position="430"/>
        <end position="533"/>
    </location>
</feature>
<keyword evidence="5" id="KW-0418">Kinase</keyword>
<dbReference type="Pfam" id="PF08376">
    <property type="entry name" value="NIT"/>
    <property type="match status" value="1"/>
</dbReference>
<evidence type="ECO:0000259" key="7">
    <source>
        <dbReference type="Pfam" id="PF02518"/>
    </source>
</evidence>
<accession>A0A919JYB7</accession>
<protein>
    <recommendedName>
        <fullName evidence="2">histidine kinase</fullName>
        <ecNumber evidence="2">2.7.13.3</ecNumber>
    </recommendedName>
</protein>
<keyword evidence="3" id="KW-0597">Phosphoprotein</keyword>
<dbReference type="GO" id="GO:0005886">
    <property type="term" value="C:plasma membrane"/>
    <property type="evidence" value="ECO:0007669"/>
    <property type="project" value="TreeGrafter"/>
</dbReference>
<evidence type="ECO:0000256" key="4">
    <source>
        <dbReference type="ARBA" id="ARBA00022679"/>
    </source>
</evidence>
<keyword evidence="6" id="KW-0472">Membrane</keyword>
<comment type="caution">
    <text evidence="9">The sequence shown here is derived from an EMBL/GenBank/DDBJ whole genome shotgun (WGS) entry which is preliminary data.</text>
</comment>
<evidence type="ECO:0000256" key="6">
    <source>
        <dbReference type="SAM" id="Phobius"/>
    </source>
</evidence>
<evidence type="ECO:0000256" key="2">
    <source>
        <dbReference type="ARBA" id="ARBA00012438"/>
    </source>
</evidence>
<name>A0A919JYB7_9ACTN</name>
<evidence type="ECO:0000256" key="5">
    <source>
        <dbReference type="ARBA" id="ARBA00022777"/>
    </source>
</evidence>
<dbReference type="Gene3D" id="3.30.565.10">
    <property type="entry name" value="Histidine kinase-like ATPase, C-terminal domain"/>
    <property type="match status" value="1"/>
</dbReference>
<dbReference type="Proteomes" id="UP000636960">
    <property type="component" value="Unassembled WGS sequence"/>
</dbReference>
<dbReference type="GO" id="GO:0000160">
    <property type="term" value="P:phosphorelay signal transduction system"/>
    <property type="evidence" value="ECO:0007669"/>
    <property type="project" value="TreeGrafter"/>
</dbReference>
<dbReference type="PANTHER" id="PTHR45436:SF5">
    <property type="entry name" value="SENSOR HISTIDINE KINASE TRCS"/>
    <property type="match status" value="1"/>
</dbReference>
<feature type="domain" description="Nitrate/nitrite sensing protein" evidence="8">
    <location>
        <begin position="55"/>
        <end position="261"/>
    </location>
</feature>